<sequence>SQDKLMEVELIEGDPEKITKVGRHLTVDLQGALIALLKEFADVFAFSADDLTGIDPGVAEHRLNIDPTVKPVKQKRRHFGAELDVD</sequence>
<dbReference type="OrthoDB" id="1735624at2759"/>
<dbReference type="EMBL" id="CACSLK010025438">
    <property type="protein sequence ID" value="CAA0824955.1"/>
    <property type="molecule type" value="Genomic_DNA"/>
</dbReference>
<dbReference type="Proteomes" id="UP001153555">
    <property type="component" value="Unassembled WGS sequence"/>
</dbReference>
<dbReference type="AlphaFoldDB" id="A0A9N7N7Z7"/>
<feature type="non-terminal residue" evidence="1">
    <location>
        <position position="86"/>
    </location>
</feature>
<keyword evidence="2" id="KW-1185">Reference proteome</keyword>
<accession>A0A9N7N7Z7</accession>
<reference evidence="1" key="1">
    <citation type="submission" date="2019-12" db="EMBL/GenBank/DDBJ databases">
        <authorList>
            <person name="Scholes J."/>
        </authorList>
    </citation>
    <scope>NUCLEOTIDE SEQUENCE</scope>
</reference>
<evidence type="ECO:0000313" key="1">
    <source>
        <dbReference type="EMBL" id="CAA0824955.1"/>
    </source>
</evidence>
<proteinExistence type="predicted"/>
<protein>
    <submittedName>
        <fullName evidence="1">Uncharacterized protein</fullName>
    </submittedName>
</protein>
<gene>
    <name evidence="1" type="ORF">SHERM_21798</name>
</gene>
<name>A0A9N7N7Z7_STRHE</name>
<evidence type="ECO:0000313" key="2">
    <source>
        <dbReference type="Proteomes" id="UP001153555"/>
    </source>
</evidence>
<organism evidence="1 2">
    <name type="scientific">Striga hermonthica</name>
    <name type="common">Purple witchweed</name>
    <name type="synonym">Buchnera hermonthica</name>
    <dbReference type="NCBI Taxonomy" id="68872"/>
    <lineage>
        <taxon>Eukaryota</taxon>
        <taxon>Viridiplantae</taxon>
        <taxon>Streptophyta</taxon>
        <taxon>Embryophyta</taxon>
        <taxon>Tracheophyta</taxon>
        <taxon>Spermatophyta</taxon>
        <taxon>Magnoliopsida</taxon>
        <taxon>eudicotyledons</taxon>
        <taxon>Gunneridae</taxon>
        <taxon>Pentapetalae</taxon>
        <taxon>asterids</taxon>
        <taxon>lamiids</taxon>
        <taxon>Lamiales</taxon>
        <taxon>Orobanchaceae</taxon>
        <taxon>Buchnereae</taxon>
        <taxon>Striga</taxon>
    </lineage>
</organism>
<comment type="caution">
    <text evidence="1">The sequence shown here is derived from an EMBL/GenBank/DDBJ whole genome shotgun (WGS) entry which is preliminary data.</text>
</comment>
<feature type="non-terminal residue" evidence="1">
    <location>
        <position position="1"/>
    </location>
</feature>